<keyword evidence="2" id="KW-0479">Metal-binding</keyword>
<dbReference type="GO" id="GO:0046872">
    <property type="term" value="F:metal ion binding"/>
    <property type="evidence" value="ECO:0007669"/>
    <property type="project" value="UniProtKB-KW"/>
</dbReference>
<keyword evidence="1" id="KW-0349">Heme</keyword>
<dbReference type="InterPro" id="IPR009056">
    <property type="entry name" value="Cyt_c-like_dom"/>
</dbReference>
<evidence type="ECO:0000256" key="2">
    <source>
        <dbReference type="ARBA" id="ARBA00022723"/>
    </source>
</evidence>
<dbReference type="GO" id="GO:0009055">
    <property type="term" value="F:electron transfer activity"/>
    <property type="evidence" value="ECO:0007669"/>
    <property type="project" value="InterPro"/>
</dbReference>
<evidence type="ECO:0000313" key="6">
    <source>
        <dbReference type="Proteomes" id="UP000095401"/>
    </source>
</evidence>
<organism evidence="5 6">
    <name type="scientific">Acidihalobacter yilgarnensis</name>
    <dbReference type="NCBI Taxonomy" id="2819280"/>
    <lineage>
        <taxon>Bacteria</taxon>
        <taxon>Pseudomonadati</taxon>
        <taxon>Pseudomonadota</taxon>
        <taxon>Gammaproteobacteria</taxon>
        <taxon>Chromatiales</taxon>
        <taxon>Ectothiorhodospiraceae</taxon>
        <taxon>Acidihalobacter</taxon>
    </lineage>
</organism>
<dbReference type="GO" id="GO:0020037">
    <property type="term" value="F:heme binding"/>
    <property type="evidence" value="ECO:0007669"/>
    <property type="project" value="InterPro"/>
</dbReference>
<dbReference type="RefSeq" id="WP_070078028.1">
    <property type="nucleotide sequence ID" value="NZ_CP017415.1"/>
</dbReference>
<accession>A0A1D8IME1</accession>
<dbReference type="SUPFAM" id="SSF46626">
    <property type="entry name" value="Cytochrome c"/>
    <property type="match status" value="1"/>
</dbReference>
<dbReference type="Gene3D" id="1.10.760.10">
    <property type="entry name" value="Cytochrome c-like domain"/>
    <property type="match status" value="1"/>
</dbReference>
<dbReference type="Proteomes" id="UP000095401">
    <property type="component" value="Chromosome"/>
</dbReference>
<sequence>MAASIILGAAHADILRSGVQARDFAAELLVLKGNFERLRTPKYPPKEQQGLHQKIKADLNVLPLLARHYLQGEAAAETRVVGQIQTLRSAFTARRWHVFSRVLEKLTIAFPLYLHDINGTAATPDQIRWAGRLYAERCAACHRYHNPQSEFPTPDLFTWAHKMNPREFAARMITGIHGTPMISLQNPLDEAQIAALIAYFRHETRHENPHR</sequence>
<dbReference type="EMBL" id="CP017415">
    <property type="protein sequence ID" value="AOU97643.1"/>
    <property type="molecule type" value="Genomic_DNA"/>
</dbReference>
<keyword evidence="3" id="KW-0408">Iron</keyword>
<feature type="domain" description="Cytochrome c" evidence="4">
    <location>
        <begin position="131"/>
        <end position="199"/>
    </location>
</feature>
<keyword evidence="6" id="KW-1185">Reference proteome</keyword>
<dbReference type="AlphaFoldDB" id="A0A1D8IME1"/>
<evidence type="ECO:0000256" key="1">
    <source>
        <dbReference type="ARBA" id="ARBA00022617"/>
    </source>
</evidence>
<proteinExistence type="predicted"/>
<dbReference type="KEGG" id="aprs:BI364_06445"/>
<name>A0A1D8IME1_9GAMM</name>
<dbReference type="Pfam" id="PF13442">
    <property type="entry name" value="Cytochrome_CBB3"/>
    <property type="match status" value="1"/>
</dbReference>
<evidence type="ECO:0000256" key="3">
    <source>
        <dbReference type="ARBA" id="ARBA00023004"/>
    </source>
</evidence>
<evidence type="ECO:0000259" key="4">
    <source>
        <dbReference type="Pfam" id="PF13442"/>
    </source>
</evidence>
<gene>
    <name evidence="5" type="ORF">BI364_06445</name>
</gene>
<protein>
    <recommendedName>
        <fullName evidence="4">Cytochrome c domain-containing protein</fullName>
    </recommendedName>
</protein>
<reference evidence="6" key="1">
    <citation type="submission" date="2016-09" db="EMBL/GenBank/DDBJ databases">
        <title>Acidihalobacter prosperus F5.</title>
        <authorList>
            <person name="Khaleque H.N."/>
            <person name="Ramsay J.P."/>
            <person name="Kaksonen A.H."/>
            <person name="Boxall N.J."/>
            <person name="Watkin E.L.J."/>
        </authorList>
    </citation>
    <scope>NUCLEOTIDE SEQUENCE [LARGE SCALE GENOMIC DNA]</scope>
    <source>
        <strain evidence="6">F5</strain>
    </source>
</reference>
<dbReference type="InterPro" id="IPR036909">
    <property type="entry name" value="Cyt_c-like_dom_sf"/>
</dbReference>
<evidence type="ECO:0000313" key="5">
    <source>
        <dbReference type="EMBL" id="AOU97643.1"/>
    </source>
</evidence>